<evidence type="ECO:0000313" key="2">
    <source>
        <dbReference type="Proteomes" id="UP001359485"/>
    </source>
</evidence>
<protein>
    <submittedName>
        <fullName evidence="1">Uncharacterized protein</fullName>
    </submittedName>
</protein>
<comment type="caution">
    <text evidence="1">The sequence shown here is derived from an EMBL/GenBank/DDBJ whole genome shotgun (WGS) entry which is preliminary data.</text>
</comment>
<keyword evidence="2" id="KW-1185">Reference proteome</keyword>
<dbReference type="Proteomes" id="UP001359485">
    <property type="component" value="Unassembled WGS sequence"/>
</dbReference>
<sequence>MSSDMINVAEGSDYSDKLCGMMETLCPSSEIRQTENGAIQEGMETANKLALEIFQDQNNLLTEDYENLKEVDDCGLLNDVS</sequence>
<accession>A0ABR1AKN4</accession>
<name>A0ABR1AKN4_POLSC</name>
<reference evidence="1 2" key="1">
    <citation type="submission" date="2023-09" db="EMBL/GenBank/DDBJ databases">
        <title>Genomes of two closely related lineages of the louse Polyplax serrata with different host specificities.</title>
        <authorList>
            <person name="Martinu J."/>
            <person name="Tarabai H."/>
            <person name="Stefka J."/>
            <person name="Hypsa V."/>
        </authorList>
    </citation>
    <scope>NUCLEOTIDE SEQUENCE [LARGE SCALE GENOMIC DNA]</scope>
    <source>
        <strain evidence="1">98ZLc_SE</strain>
    </source>
</reference>
<evidence type="ECO:0000313" key="1">
    <source>
        <dbReference type="EMBL" id="KAK6620397.1"/>
    </source>
</evidence>
<organism evidence="1 2">
    <name type="scientific">Polyplax serrata</name>
    <name type="common">Common mouse louse</name>
    <dbReference type="NCBI Taxonomy" id="468196"/>
    <lineage>
        <taxon>Eukaryota</taxon>
        <taxon>Metazoa</taxon>
        <taxon>Ecdysozoa</taxon>
        <taxon>Arthropoda</taxon>
        <taxon>Hexapoda</taxon>
        <taxon>Insecta</taxon>
        <taxon>Pterygota</taxon>
        <taxon>Neoptera</taxon>
        <taxon>Paraneoptera</taxon>
        <taxon>Psocodea</taxon>
        <taxon>Troctomorpha</taxon>
        <taxon>Phthiraptera</taxon>
        <taxon>Anoplura</taxon>
        <taxon>Polyplacidae</taxon>
        <taxon>Polyplax</taxon>
    </lineage>
</organism>
<proteinExistence type="predicted"/>
<gene>
    <name evidence="1" type="ORF">RUM44_006798</name>
</gene>
<dbReference type="EMBL" id="JAWJWF010000048">
    <property type="protein sequence ID" value="KAK6620397.1"/>
    <property type="molecule type" value="Genomic_DNA"/>
</dbReference>